<dbReference type="Pfam" id="PF02805">
    <property type="entry name" value="Ada_Zn_binding"/>
    <property type="match status" value="1"/>
</dbReference>
<dbReference type="InterPro" id="IPR009057">
    <property type="entry name" value="Homeodomain-like_sf"/>
</dbReference>
<evidence type="ECO:0000256" key="3">
    <source>
        <dbReference type="ARBA" id="ARBA00023015"/>
    </source>
</evidence>
<name>A0A2V5HZF6_9EURO</name>
<feature type="domain" description="HTH araC/xylS-type" evidence="7">
    <location>
        <begin position="170"/>
        <end position="203"/>
    </location>
</feature>
<feature type="compositionally biased region" description="Low complexity" evidence="6">
    <location>
        <begin position="137"/>
        <end position="160"/>
    </location>
</feature>
<feature type="region of interest" description="Disordered" evidence="6">
    <location>
        <begin position="128"/>
        <end position="168"/>
    </location>
</feature>
<evidence type="ECO:0000259" key="7">
    <source>
        <dbReference type="PROSITE" id="PS01124"/>
    </source>
</evidence>
<dbReference type="Pfam" id="PF00165">
    <property type="entry name" value="HTH_AraC"/>
    <property type="match status" value="1"/>
</dbReference>
<dbReference type="Proteomes" id="UP000248817">
    <property type="component" value="Unassembled WGS sequence"/>
</dbReference>
<dbReference type="EMBL" id="KZ825569">
    <property type="protein sequence ID" value="PYI27464.1"/>
    <property type="molecule type" value="Genomic_DNA"/>
</dbReference>
<dbReference type="Gene3D" id="1.10.10.60">
    <property type="entry name" value="Homeodomain-like"/>
    <property type="match status" value="1"/>
</dbReference>
<dbReference type="PROSITE" id="PS01124">
    <property type="entry name" value="HTH_ARAC_FAMILY_2"/>
    <property type="match status" value="1"/>
</dbReference>
<dbReference type="InterPro" id="IPR018060">
    <property type="entry name" value="HTH_AraC"/>
</dbReference>
<evidence type="ECO:0000313" key="9">
    <source>
        <dbReference type="Proteomes" id="UP000248817"/>
    </source>
</evidence>
<dbReference type="InterPro" id="IPR035451">
    <property type="entry name" value="Ada-like_dom_sf"/>
</dbReference>
<dbReference type="Gene3D" id="3.40.10.10">
    <property type="entry name" value="DNA Methylphosphotriester Repair Domain"/>
    <property type="match status" value="1"/>
</dbReference>
<dbReference type="SUPFAM" id="SSF46689">
    <property type="entry name" value="Homeodomain-like"/>
    <property type="match status" value="1"/>
</dbReference>
<feature type="compositionally biased region" description="Low complexity" evidence="6">
    <location>
        <begin position="24"/>
        <end position="41"/>
    </location>
</feature>
<keyword evidence="5" id="KW-0804">Transcription</keyword>
<sequence>MTPTRPATHPTIDRLNNNNDDDPPSSQNSSSTSASASTPQARWRALTHRAPSSHHAFIYGVKSTKIYCRPTCAARRARRANVEFFDTAAQARAAGFRPCKRCRPDCAGFVGEREALVARVIALLRREPRGQRGGGQLSSSSSTSTSISTSTTTSSSSSSSRDAGGGPEMKLRLKDLAREAGVTPSYLCRVFKRTMGVTIGEYVAEFEREGCDAEGGGEGEVAEGEAGVGVGGGLEQMNAGVEHAMPVMILPLGEVGGGAGGAGGTTLSTPAECSWNVFTEGNLHGVDPALPSFDLEEWVSSEAFLDSNLLSDDGIFAVGPS</sequence>
<evidence type="ECO:0000256" key="1">
    <source>
        <dbReference type="ARBA" id="ARBA00001947"/>
    </source>
</evidence>
<keyword evidence="9" id="KW-1185">Reference proteome</keyword>
<dbReference type="GO" id="GO:0043565">
    <property type="term" value="F:sequence-specific DNA binding"/>
    <property type="evidence" value="ECO:0007669"/>
    <property type="project" value="InterPro"/>
</dbReference>
<gene>
    <name evidence="8" type="ORF">BP00DRAFT_463657</name>
</gene>
<dbReference type="AlphaFoldDB" id="A0A2V5HZF6"/>
<evidence type="ECO:0000256" key="6">
    <source>
        <dbReference type="SAM" id="MobiDB-lite"/>
    </source>
</evidence>
<proteinExistence type="predicted"/>
<keyword evidence="3" id="KW-0805">Transcription regulation</keyword>
<dbReference type="InterPro" id="IPR004026">
    <property type="entry name" value="Ada_DNA_repair_Zn-bd"/>
</dbReference>
<accession>A0A2V5HZF6</accession>
<evidence type="ECO:0000256" key="5">
    <source>
        <dbReference type="ARBA" id="ARBA00023163"/>
    </source>
</evidence>
<evidence type="ECO:0000313" key="8">
    <source>
        <dbReference type="EMBL" id="PYI27464.1"/>
    </source>
</evidence>
<reference evidence="8 9" key="1">
    <citation type="submission" date="2018-02" db="EMBL/GenBank/DDBJ databases">
        <title>The genomes of Aspergillus section Nigri reveals drivers in fungal speciation.</title>
        <authorList>
            <consortium name="DOE Joint Genome Institute"/>
            <person name="Vesth T.C."/>
            <person name="Nybo J."/>
            <person name="Theobald S."/>
            <person name="Brandl J."/>
            <person name="Frisvad J.C."/>
            <person name="Nielsen K.F."/>
            <person name="Lyhne E.K."/>
            <person name="Kogle M.E."/>
            <person name="Kuo A."/>
            <person name="Riley R."/>
            <person name="Clum A."/>
            <person name="Nolan M."/>
            <person name="Lipzen A."/>
            <person name="Salamov A."/>
            <person name="Henrissat B."/>
            <person name="Wiebenga A."/>
            <person name="De vries R.P."/>
            <person name="Grigoriev I.V."/>
            <person name="Mortensen U.H."/>
            <person name="Andersen M.R."/>
            <person name="Baker S.E."/>
        </authorList>
    </citation>
    <scope>NUCLEOTIDE SEQUENCE [LARGE SCALE GENOMIC DNA]</scope>
    <source>
        <strain evidence="8 9">CBS 114.80</strain>
    </source>
</reference>
<keyword evidence="4" id="KW-0010">Activator</keyword>
<dbReference type="GO" id="GO:0032259">
    <property type="term" value="P:methylation"/>
    <property type="evidence" value="ECO:0007669"/>
    <property type="project" value="UniProtKB-KW"/>
</dbReference>
<protein>
    <recommendedName>
        <fullName evidence="7">HTH araC/xylS-type domain-containing protein</fullName>
    </recommendedName>
</protein>
<dbReference type="SUPFAM" id="SSF57884">
    <property type="entry name" value="Ada DNA repair protein, N-terminal domain (N-Ada 10)"/>
    <property type="match status" value="1"/>
</dbReference>
<keyword evidence="2" id="KW-0808">Transferase</keyword>
<dbReference type="GO" id="GO:0008270">
    <property type="term" value="F:zinc ion binding"/>
    <property type="evidence" value="ECO:0007669"/>
    <property type="project" value="InterPro"/>
</dbReference>
<dbReference type="GO" id="GO:0006281">
    <property type="term" value="P:DNA repair"/>
    <property type="evidence" value="ECO:0007669"/>
    <property type="project" value="InterPro"/>
</dbReference>
<organism evidence="8 9">
    <name type="scientific">Aspergillus indologenus CBS 114.80</name>
    <dbReference type="NCBI Taxonomy" id="1450541"/>
    <lineage>
        <taxon>Eukaryota</taxon>
        <taxon>Fungi</taxon>
        <taxon>Dikarya</taxon>
        <taxon>Ascomycota</taxon>
        <taxon>Pezizomycotina</taxon>
        <taxon>Eurotiomycetes</taxon>
        <taxon>Eurotiomycetidae</taxon>
        <taxon>Eurotiales</taxon>
        <taxon>Aspergillaceae</taxon>
        <taxon>Aspergillus</taxon>
        <taxon>Aspergillus subgen. Circumdati</taxon>
    </lineage>
</organism>
<evidence type="ECO:0000256" key="4">
    <source>
        <dbReference type="ARBA" id="ARBA00023159"/>
    </source>
</evidence>
<dbReference type="GO" id="GO:0008168">
    <property type="term" value="F:methyltransferase activity"/>
    <property type="evidence" value="ECO:0007669"/>
    <property type="project" value="UniProtKB-KW"/>
</dbReference>
<dbReference type="GO" id="GO:0003700">
    <property type="term" value="F:DNA-binding transcription factor activity"/>
    <property type="evidence" value="ECO:0007669"/>
    <property type="project" value="InterPro"/>
</dbReference>
<feature type="region of interest" description="Disordered" evidence="6">
    <location>
        <begin position="1"/>
        <end position="42"/>
    </location>
</feature>
<evidence type="ECO:0000256" key="2">
    <source>
        <dbReference type="ARBA" id="ARBA00022603"/>
    </source>
</evidence>
<keyword evidence="2" id="KW-0489">Methyltransferase</keyword>
<comment type="cofactor">
    <cofactor evidence="1">
        <name>Zn(2+)</name>
        <dbReference type="ChEBI" id="CHEBI:29105"/>
    </cofactor>
</comment>